<name>A0ABY1P3A3_9HYPH</name>
<reference evidence="2 3" key="1">
    <citation type="submission" date="2017-05" db="EMBL/GenBank/DDBJ databases">
        <authorList>
            <person name="Varghese N."/>
            <person name="Submissions S."/>
        </authorList>
    </citation>
    <scope>NUCLEOTIDE SEQUENCE [LARGE SCALE GENOMIC DNA]</scope>
    <source>
        <strain evidence="2 3">DSM 15949</strain>
    </source>
</reference>
<comment type="caution">
    <text evidence="2">The sequence shown here is derived from an EMBL/GenBank/DDBJ whole genome shotgun (WGS) entry which is preliminary data.</text>
</comment>
<dbReference type="InterPro" id="IPR010593">
    <property type="entry name" value="DUF1159"/>
</dbReference>
<protein>
    <recommendedName>
        <fullName evidence="4">DUF721 domain-containing protein</fullName>
    </recommendedName>
</protein>
<organism evidence="2 3">
    <name type="scientific">Roseibium denhamense</name>
    <dbReference type="NCBI Taxonomy" id="76305"/>
    <lineage>
        <taxon>Bacteria</taxon>
        <taxon>Pseudomonadati</taxon>
        <taxon>Pseudomonadota</taxon>
        <taxon>Alphaproteobacteria</taxon>
        <taxon>Hyphomicrobiales</taxon>
        <taxon>Stappiaceae</taxon>
        <taxon>Roseibium</taxon>
    </lineage>
</organism>
<dbReference type="Pfam" id="PF05258">
    <property type="entry name" value="DciA"/>
    <property type="match status" value="1"/>
</dbReference>
<keyword evidence="3" id="KW-1185">Reference proteome</keyword>
<gene>
    <name evidence="2" type="ORF">SAMN06265374_2536</name>
</gene>
<evidence type="ECO:0000256" key="1">
    <source>
        <dbReference type="SAM" id="MobiDB-lite"/>
    </source>
</evidence>
<proteinExistence type="predicted"/>
<accession>A0ABY1P3A3</accession>
<evidence type="ECO:0000313" key="2">
    <source>
        <dbReference type="EMBL" id="SMP25298.1"/>
    </source>
</evidence>
<evidence type="ECO:0008006" key="4">
    <source>
        <dbReference type="Google" id="ProtNLM"/>
    </source>
</evidence>
<dbReference type="InterPro" id="IPR007922">
    <property type="entry name" value="DciA-like"/>
</dbReference>
<feature type="region of interest" description="Disordered" evidence="1">
    <location>
        <begin position="135"/>
        <end position="159"/>
    </location>
</feature>
<dbReference type="Proteomes" id="UP001157914">
    <property type="component" value="Unassembled WGS sequence"/>
</dbReference>
<dbReference type="EMBL" id="FXTT01000003">
    <property type="protein sequence ID" value="SMP25298.1"/>
    <property type="molecule type" value="Genomic_DNA"/>
</dbReference>
<evidence type="ECO:0000313" key="3">
    <source>
        <dbReference type="Proteomes" id="UP001157914"/>
    </source>
</evidence>
<dbReference type="PIRSF" id="PIRSF032064">
    <property type="entry name" value="UCP032064"/>
    <property type="match status" value="1"/>
</dbReference>
<sequence>MLSRQSTLRFVRRYAIRAAKANSGTPPKGVKPLGDLVGKAMTPACRKRGFASVDIIASWADIVGERYGSRVQPDRLVWPRRPDRTDPDMPPDPATLVVHTDGATALMLSHDSQQVIERINTFYGWAAIGRIKIQQKPVQKRPPSTRKSLRALTDSEEERLDGQLAGLENSRLRDALKKLGAQVIAKNAGKDAA</sequence>